<keyword evidence="3" id="KW-1185">Reference proteome</keyword>
<accession>C8N7V0</accession>
<name>C8N7V0_CARH6</name>
<proteinExistence type="predicted"/>
<keyword evidence="1" id="KW-0812">Transmembrane</keyword>
<organism evidence="2 3">
    <name type="scientific">Cardiobacterium hominis (strain ATCC 15826 / DSM 8339 / NCTC 10426 / 6573)</name>
    <dbReference type="NCBI Taxonomy" id="638300"/>
    <lineage>
        <taxon>Bacteria</taxon>
        <taxon>Pseudomonadati</taxon>
        <taxon>Pseudomonadota</taxon>
        <taxon>Gammaproteobacteria</taxon>
        <taxon>Cardiobacteriales</taxon>
        <taxon>Cardiobacteriaceae</taxon>
        <taxon>Cardiobacterium</taxon>
    </lineage>
</organism>
<gene>
    <name evidence="2" type="ORF">HMPREF0198_0577</name>
</gene>
<feature type="transmembrane region" description="Helical" evidence="1">
    <location>
        <begin position="12"/>
        <end position="30"/>
    </location>
</feature>
<dbReference type="AlphaFoldDB" id="C8N7V0"/>
<evidence type="ECO:0000256" key="1">
    <source>
        <dbReference type="SAM" id="Phobius"/>
    </source>
</evidence>
<keyword evidence="1" id="KW-0472">Membrane</keyword>
<keyword evidence="1" id="KW-1133">Transmembrane helix</keyword>
<dbReference type="EMBL" id="ACKY01000025">
    <property type="protein sequence ID" value="EEV89320.1"/>
    <property type="molecule type" value="Genomic_DNA"/>
</dbReference>
<sequence length="48" mass="5594">MKRENKIRFIKDYFRTIGATSLHFVLYALFSAPAQKNRLQGRFFAIAG</sequence>
<reference evidence="2 3" key="1">
    <citation type="submission" date="2009-08" db="EMBL/GenBank/DDBJ databases">
        <authorList>
            <person name="Qin X."/>
            <person name="Bachman B."/>
            <person name="Battles P."/>
            <person name="Bell A."/>
            <person name="Bess C."/>
            <person name="Bickham C."/>
            <person name="Chaboub L."/>
            <person name="Chen D."/>
            <person name="Coyle M."/>
            <person name="Deiros D.R."/>
            <person name="Dinh H."/>
            <person name="Forbes L."/>
            <person name="Fowler G."/>
            <person name="Francisco L."/>
            <person name="Fu Q."/>
            <person name="Gubbala S."/>
            <person name="Hale W."/>
            <person name="Han Y."/>
            <person name="Hemphill L."/>
            <person name="Highlander S.K."/>
            <person name="Hirani K."/>
            <person name="Hogues M."/>
            <person name="Jackson L."/>
            <person name="Jakkamsetti A."/>
            <person name="Javaid M."/>
            <person name="Jiang H."/>
            <person name="Korchina V."/>
            <person name="Kovar C."/>
            <person name="Lara F."/>
            <person name="Lee S."/>
            <person name="Mata R."/>
            <person name="Mathew T."/>
            <person name="Moen C."/>
            <person name="Morales K."/>
            <person name="Munidasa M."/>
            <person name="Nazareth L."/>
            <person name="Ngo R."/>
            <person name="Nguyen L."/>
            <person name="Okwuonu G."/>
            <person name="Ongeri F."/>
            <person name="Patil S."/>
            <person name="Petrosino J."/>
            <person name="Pham C."/>
            <person name="Pham P."/>
            <person name="Pu L.-L."/>
            <person name="Puazo M."/>
            <person name="Raj R."/>
            <person name="Reid J."/>
            <person name="Rouhana J."/>
            <person name="Saada N."/>
            <person name="Shang Y."/>
            <person name="Simmons D."/>
            <person name="Thornton R."/>
            <person name="Warren J."/>
            <person name="Weissenberger G."/>
            <person name="Zhang J."/>
            <person name="Zhang L."/>
            <person name="Zhou C."/>
            <person name="Zhu D."/>
            <person name="Muzny D."/>
            <person name="Worley K."/>
            <person name="Gibbs R."/>
        </authorList>
    </citation>
    <scope>NUCLEOTIDE SEQUENCE [LARGE SCALE GENOMIC DNA]</scope>
    <source>
        <strain evidence="3">ATCC 15826 / DSM 8339 / NCTC 10426 / 6573</strain>
    </source>
</reference>
<evidence type="ECO:0000313" key="2">
    <source>
        <dbReference type="EMBL" id="EEV89320.1"/>
    </source>
</evidence>
<dbReference type="Proteomes" id="UP000004870">
    <property type="component" value="Unassembled WGS sequence"/>
</dbReference>
<dbReference type="HOGENOM" id="CLU_3150789_0_0_6"/>
<comment type="caution">
    <text evidence="2">The sequence shown here is derived from an EMBL/GenBank/DDBJ whole genome shotgun (WGS) entry which is preliminary data.</text>
</comment>
<evidence type="ECO:0000313" key="3">
    <source>
        <dbReference type="Proteomes" id="UP000004870"/>
    </source>
</evidence>
<protein>
    <submittedName>
        <fullName evidence="2">Uncharacterized protein</fullName>
    </submittedName>
</protein>